<dbReference type="Pfam" id="PF16819">
    <property type="entry name" value="DUF5074"/>
    <property type="match status" value="1"/>
</dbReference>
<keyword evidence="4" id="KW-1185">Reference proteome</keyword>
<dbReference type="OrthoDB" id="1041092at2"/>
<feature type="chain" id="PRO_5011736823" evidence="1">
    <location>
        <begin position="26"/>
        <end position="441"/>
    </location>
</feature>
<dbReference type="InterPro" id="IPR015943">
    <property type="entry name" value="WD40/YVTN_repeat-like_dom_sf"/>
</dbReference>
<dbReference type="InterPro" id="IPR031815">
    <property type="entry name" value="DUF5074"/>
</dbReference>
<dbReference type="EMBL" id="FNRL01000002">
    <property type="protein sequence ID" value="SEA04471.1"/>
    <property type="molecule type" value="Genomic_DNA"/>
</dbReference>
<organism evidence="3 4">
    <name type="scientific">Chitinophaga terrae</name>
    <name type="common">ex Kim and Jung 2007</name>
    <dbReference type="NCBI Taxonomy" id="408074"/>
    <lineage>
        <taxon>Bacteria</taxon>
        <taxon>Pseudomonadati</taxon>
        <taxon>Bacteroidota</taxon>
        <taxon>Chitinophagia</taxon>
        <taxon>Chitinophagales</taxon>
        <taxon>Chitinophagaceae</taxon>
        <taxon>Chitinophaga</taxon>
    </lineage>
</organism>
<sequence length="441" mass="47678">MRSITRKFQLSFIVAVLAIAGLASCSKDNQGEVVVPQITAPGLKNGADTIYVGDSRVLSPTLADVKNPTFQWLVNGVEVSTDSIYTFTATERGNYTISYKVISGNSMALYYYRIKVEGKFENGFFLINEGWYTHEPGDVNFYRNGEDSVYQYVFQRNNPGKTLGTTTEYGAFFNNKLYLVSKQGAFVVADAATMKETGRIDQLPQNGNAFCGINNSTGLISTLDGIYPVNLQTLTVGAKLPGIDGQVGAMQKTSSYIFALTQNDGIVALNQDFSIAQKIGAADIGFAVTPDGTVWAGSGNKLLGINPQNLKIDTVTLPFNVYDTWGYWNAGMLSASTTENAVFIGKSEAWGSGGQQIYKYSVGNPASLQAPFITLPAGTEFYGAGFRNNPNNNTLITLSMKSGYGDNSKQNTLNIYDATSGALKKSVNYVGFFFPAIPAFN</sequence>
<name>A0A1H3Y063_9BACT</name>
<dbReference type="InterPro" id="IPR011048">
    <property type="entry name" value="Haem_d1_sf"/>
</dbReference>
<dbReference type="InterPro" id="IPR041696">
    <property type="entry name" value="PKD_3"/>
</dbReference>
<dbReference type="STRING" id="408074.SAMN05660909_00582"/>
<evidence type="ECO:0000259" key="2">
    <source>
        <dbReference type="Pfam" id="PF16820"/>
    </source>
</evidence>
<dbReference type="Pfam" id="PF16820">
    <property type="entry name" value="PKD_3"/>
    <property type="match status" value="1"/>
</dbReference>
<dbReference type="Gene3D" id="2.130.10.10">
    <property type="entry name" value="YVTN repeat-like/Quinoprotein amine dehydrogenase"/>
    <property type="match status" value="1"/>
</dbReference>
<evidence type="ECO:0000313" key="3">
    <source>
        <dbReference type="EMBL" id="SEA04471.1"/>
    </source>
</evidence>
<evidence type="ECO:0000313" key="4">
    <source>
        <dbReference type="Proteomes" id="UP000199656"/>
    </source>
</evidence>
<feature type="signal peptide" evidence="1">
    <location>
        <begin position="1"/>
        <end position="25"/>
    </location>
</feature>
<gene>
    <name evidence="3" type="ORF">SAMN05660909_00582</name>
</gene>
<reference evidence="4" key="1">
    <citation type="submission" date="2016-10" db="EMBL/GenBank/DDBJ databases">
        <authorList>
            <person name="Varghese N."/>
            <person name="Submissions S."/>
        </authorList>
    </citation>
    <scope>NUCLEOTIDE SEQUENCE [LARGE SCALE GENOMIC DNA]</scope>
    <source>
        <strain evidence="4">DSM 23920</strain>
    </source>
</reference>
<evidence type="ECO:0000256" key="1">
    <source>
        <dbReference type="SAM" id="SignalP"/>
    </source>
</evidence>
<dbReference type="Proteomes" id="UP000199656">
    <property type="component" value="Unassembled WGS sequence"/>
</dbReference>
<proteinExistence type="predicted"/>
<keyword evidence="1" id="KW-0732">Signal</keyword>
<protein>
    <submittedName>
        <fullName evidence="3">PKD-like domain-containing protein</fullName>
    </submittedName>
</protein>
<feature type="domain" description="Bacteroidetes PKD-like" evidence="2">
    <location>
        <begin position="49"/>
        <end position="101"/>
    </location>
</feature>
<dbReference type="RefSeq" id="WP_089758510.1">
    <property type="nucleotide sequence ID" value="NZ_BKAT01000010.1"/>
</dbReference>
<dbReference type="SUPFAM" id="SSF51004">
    <property type="entry name" value="C-terminal (heme d1) domain of cytochrome cd1-nitrite reductase"/>
    <property type="match status" value="1"/>
</dbReference>
<dbReference type="PROSITE" id="PS51257">
    <property type="entry name" value="PROKAR_LIPOPROTEIN"/>
    <property type="match status" value="1"/>
</dbReference>
<dbReference type="AlphaFoldDB" id="A0A1H3Y063"/>
<accession>A0A1H3Y063</accession>